<dbReference type="InterPro" id="IPR011711">
    <property type="entry name" value="GntR_C"/>
</dbReference>
<name>A0AAP4BVG0_9CORY</name>
<reference evidence="7 9" key="1">
    <citation type="submission" date="2023-05" db="EMBL/GenBank/DDBJ databases">
        <title>Metabolic capabilities are highly conserved among human nasal-associated Corynebacterium species in pangenomic analyses.</title>
        <authorList>
            <person name="Tran T.H."/>
            <person name="Roberts A.Q."/>
            <person name="Escapa I.F."/>
            <person name="Gao W."/>
            <person name="Conlan S."/>
            <person name="Kong H."/>
            <person name="Segre J.A."/>
            <person name="Kelly M.S."/>
            <person name="Lemon K.P."/>
        </authorList>
    </citation>
    <scope>NUCLEOTIDE SEQUENCE</scope>
    <source>
        <strain evidence="7">KPL2654</strain>
        <strain evidence="6 9">KPL2811</strain>
    </source>
</reference>
<evidence type="ECO:0000256" key="4">
    <source>
        <dbReference type="SAM" id="MobiDB-lite"/>
    </source>
</evidence>
<dbReference type="InterPro" id="IPR036388">
    <property type="entry name" value="WH-like_DNA-bd_sf"/>
</dbReference>
<dbReference type="PROSITE" id="PS50949">
    <property type="entry name" value="HTH_GNTR"/>
    <property type="match status" value="1"/>
</dbReference>
<feature type="domain" description="HTH gntR-type" evidence="5">
    <location>
        <begin position="20"/>
        <end position="87"/>
    </location>
</feature>
<keyword evidence="1" id="KW-0805">Transcription regulation</keyword>
<dbReference type="SUPFAM" id="SSF48008">
    <property type="entry name" value="GntR ligand-binding domain-like"/>
    <property type="match status" value="1"/>
</dbReference>
<dbReference type="Pfam" id="PF00392">
    <property type="entry name" value="GntR"/>
    <property type="match status" value="1"/>
</dbReference>
<dbReference type="Gene3D" id="1.20.120.530">
    <property type="entry name" value="GntR ligand-binding domain-like"/>
    <property type="match status" value="1"/>
</dbReference>
<dbReference type="SUPFAM" id="SSF46785">
    <property type="entry name" value="Winged helix' DNA-binding domain"/>
    <property type="match status" value="1"/>
</dbReference>
<dbReference type="PANTHER" id="PTHR43537">
    <property type="entry name" value="TRANSCRIPTIONAL REGULATOR, GNTR FAMILY"/>
    <property type="match status" value="1"/>
</dbReference>
<proteinExistence type="predicted"/>
<feature type="compositionally biased region" description="Polar residues" evidence="4">
    <location>
        <begin position="161"/>
        <end position="170"/>
    </location>
</feature>
<evidence type="ECO:0000256" key="1">
    <source>
        <dbReference type="ARBA" id="ARBA00023015"/>
    </source>
</evidence>
<dbReference type="InterPro" id="IPR008920">
    <property type="entry name" value="TF_FadR/GntR_C"/>
</dbReference>
<evidence type="ECO:0000256" key="3">
    <source>
        <dbReference type="ARBA" id="ARBA00023163"/>
    </source>
</evidence>
<evidence type="ECO:0000313" key="9">
    <source>
        <dbReference type="Proteomes" id="UP001243856"/>
    </source>
</evidence>
<dbReference type="AlphaFoldDB" id="A0AAP4BVG0"/>
<protein>
    <submittedName>
        <fullName evidence="7">FCD domain-containing protein</fullName>
    </submittedName>
</protein>
<dbReference type="RefSeq" id="WP_049167446.1">
    <property type="nucleotide sequence ID" value="NZ_CABIYR010000001.1"/>
</dbReference>
<dbReference type="Proteomes" id="UP001226160">
    <property type="component" value="Unassembled WGS sequence"/>
</dbReference>
<keyword evidence="3" id="KW-0804">Transcription</keyword>
<keyword evidence="9" id="KW-1185">Reference proteome</keyword>
<feature type="region of interest" description="Disordered" evidence="4">
    <location>
        <begin position="155"/>
        <end position="177"/>
    </location>
</feature>
<dbReference type="SMART" id="SM00895">
    <property type="entry name" value="FCD"/>
    <property type="match status" value="1"/>
</dbReference>
<dbReference type="EMBL" id="JASNVP010000005">
    <property type="protein sequence ID" value="MDK4326074.1"/>
    <property type="molecule type" value="Genomic_DNA"/>
</dbReference>
<dbReference type="PANTHER" id="PTHR43537:SF44">
    <property type="entry name" value="GNTR FAMILY REGULATORY PROTEIN"/>
    <property type="match status" value="1"/>
</dbReference>
<organism evidence="7 8">
    <name type="scientific">Corynebacterium propinquum</name>
    <dbReference type="NCBI Taxonomy" id="43769"/>
    <lineage>
        <taxon>Bacteria</taxon>
        <taxon>Bacillati</taxon>
        <taxon>Actinomycetota</taxon>
        <taxon>Actinomycetes</taxon>
        <taxon>Mycobacteriales</taxon>
        <taxon>Corynebacteriaceae</taxon>
        <taxon>Corynebacterium</taxon>
    </lineage>
</organism>
<dbReference type="SMART" id="SM00345">
    <property type="entry name" value="HTH_GNTR"/>
    <property type="match status" value="1"/>
</dbReference>
<evidence type="ECO:0000313" key="7">
    <source>
        <dbReference type="EMBL" id="MDK4326074.1"/>
    </source>
</evidence>
<feature type="region of interest" description="Disordered" evidence="4">
    <location>
        <begin position="1"/>
        <end position="22"/>
    </location>
</feature>
<comment type="caution">
    <text evidence="7">The sequence shown here is derived from an EMBL/GenBank/DDBJ whole genome shotgun (WGS) entry which is preliminary data.</text>
</comment>
<dbReference type="Pfam" id="PF07729">
    <property type="entry name" value="FCD"/>
    <property type="match status" value="1"/>
</dbReference>
<dbReference type="GO" id="GO:0003677">
    <property type="term" value="F:DNA binding"/>
    <property type="evidence" value="ECO:0007669"/>
    <property type="project" value="UniProtKB-KW"/>
</dbReference>
<evidence type="ECO:0000256" key="2">
    <source>
        <dbReference type="ARBA" id="ARBA00023125"/>
    </source>
</evidence>
<dbReference type="Gene3D" id="1.10.10.10">
    <property type="entry name" value="Winged helix-like DNA-binding domain superfamily/Winged helix DNA-binding domain"/>
    <property type="match status" value="1"/>
</dbReference>
<evidence type="ECO:0000313" key="6">
    <source>
        <dbReference type="EMBL" id="MDK4301061.1"/>
    </source>
</evidence>
<keyword evidence="2" id="KW-0238">DNA-binding</keyword>
<evidence type="ECO:0000259" key="5">
    <source>
        <dbReference type="PROSITE" id="PS50949"/>
    </source>
</evidence>
<evidence type="ECO:0000313" key="8">
    <source>
        <dbReference type="Proteomes" id="UP001226160"/>
    </source>
</evidence>
<dbReference type="InterPro" id="IPR000524">
    <property type="entry name" value="Tscrpt_reg_HTH_GntR"/>
</dbReference>
<sequence>MKGKSPVTSPTHPHGATAPTPLLGSVFDELGREIVAGEHAVGSHFTLQSICERFGISRTVARETMRALEHVGLVESGRRVGITVLEQQHWALFDPAVIRWRLAASNQRGAQLSSLNELRMAIEPVAARQAAEHASAEQRAEILELAERLLQLANKPAEAGSKTSTETGTEQDSEHDSAAEFLETDLRFHSLLLQASGNEMFAALVPVFFAVHSGKTVFGVDSDKPVANTLDLHQELAQYVSDGDGIHAERTSHALLHEVARSLE</sequence>
<accession>A0AAP4BVG0</accession>
<gene>
    <name evidence="6" type="ORF">QPX45_07380</name>
    <name evidence="7" type="ORF">QPX54_06050</name>
</gene>
<dbReference type="Proteomes" id="UP001243856">
    <property type="component" value="Unassembled WGS sequence"/>
</dbReference>
<feature type="compositionally biased region" description="Low complexity" evidence="4">
    <location>
        <begin position="8"/>
        <end position="21"/>
    </location>
</feature>
<dbReference type="InterPro" id="IPR036390">
    <property type="entry name" value="WH_DNA-bd_sf"/>
</dbReference>
<dbReference type="GO" id="GO:0003700">
    <property type="term" value="F:DNA-binding transcription factor activity"/>
    <property type="evidence" value="ECO:0007669"/>
    <property type="project" value="InterPro"/>
</dbReference>
<dbReference type="EMBL" id="JASNVK010000011">
    <property type="protein sequence ID" value="MDK4301061.1"/>
    <property type="molecule type" value="Genomic_DNA"/>
</dbReference>